<dbReference type="PANTHER" id="PTHR31633">
    <property type="entry name" value="H/ACA RIBONUCLEOPROTEIN COMPLEX NON-CORE SUBUNIT NAF1"/>
    <property type="match status" value="1"/>
</dbReference>
<dbReference type="GO" id="GO:0003723">
    <property type="term" value="F:RNA binding"/>
    <property type="evidence" value="ECO:0007669"/>
    <property type="project" value="UniProtKB-KW"/>
</dbReference>
<evidence type="ECO:0000313" key="11">
    <source>
        <dbReference type="Proteomes" id="UP001607302"/>
    </source>
</evidence>
<sequence>MSDISEKSHKTMSEIENREVYDLTVPETNENKIFNCAYSDITDDSNDSKNILVESVKFNNYIIDTNIFYPLNNEAHEAYDSTSEVTEKNKCQKIIHSDKIITNIECINAETINNDNVEYIATEAIINDNVKCIETIIEEANNLDTYNSIMHKDGIISHKIPESNKSTSSLSAIAVEYDSDVDTEDNIYTDTNKSLDLNKSQNNENVGSLNCENTNVYRIKNEESSIKDSDTDSNSDDDFSNSSDSSVIVLPNDSDENSDTETKRNKRKDKRQSNEKELKSELDDLPPIEDLKISVSENSCDLVGEVAWMVEQLVVVRPKTGKPTLNLDTVLFIDKGKRALGRIFDVFGRVSDPHYCVRFNSPAHIKENEINIGMAVYYCPNSPYTSLVFLHELTKMKGTDAIDDDEAPDFSDDEEERKYYENLKQKKVNEIISSEENIPHKRRRKLTSSWQSNHPWNRNIVKNFKGRKSHVKNNNSTISNSYSSSWTSFPYFNNLNYPSNFQQMHSTHNGLYGYMPYSNNLQTNSTNQNSNKYNINPQCINVNRNETSIPNPKIPFGMLPRFQSVASASINRNNTFSAADIRYPHTDMYWQSQTSYVTSPLSFLPPPPPPPPPSSIEQNHNISQ</sequence>
<dbReference type="Gene3D" id="2.40.10.230">
    <property type="entry name" value="Probable tRNA pseudouridine synthase domain"/>
    <property type="match status" value="1"/>
</dbReference>
<feature type="region of interest" description="Disordered" evidence="9">
    <location>
        <begin position="600"/>
        <end position="624"/>
    </location>
</feature>
<dbReference type="GO" id="GO:0005634">
    <property type="term" value="C:nucleus"/>
    <property type="evidence" value="ECO:0007669"/>
    <property type="project" value="UniProtKB-SubCell"/>
</dbReference>
<evidence type="ECO:0000256" key="8">
    <source>
        <dbReference type="ARBA" id="ARBA00023242"/>
    </source>
</evidence>
<protein>
    <recommendedName>
        <fullName evidence="3">H/ACA ribonucleoprotein complex non-core subunit NAF1</fullName>
    </recommendedName>
</protein>
<evidence type="ECO:0000256" key="7">
    <source>
        <dbReference type="ARBA" id="ARBA00022884"/>
    </source>
</evidence>
<dbReference type="EMBL" id="JAUDFV010000151">
    <property type="protein sequence ID" value="KAL2719052.1"/>
    <property type="molecule type" value="Genomic_DNA"/>
</dbReference>
<evidence type="ECO:0000256" key="6">
    <source>
        <dbReference type="ARBA" id="ARBA00022553"/>
    </source>
</evidence>
<proteinExistence type="inferred from homology"/>
<gene>
    <name evidence="10" type="ORF">V1478_011471</name>
</gene>
<name>A0ABD2AEL2_VESSQ</name>
<reference evidence="10 11" key="1">
    <citation type="journal article" date="2024" name="Ann. Entomol. Soc. Am.">
        <title>Genomic analyses of the southern and eastern yellowjacket wasps (Hymenoptera: Vespidae) reveal evolutionary signatures of social life.</title>
        <authorList>
            <person name="Catto M.A."/>
            <person name="Caine P.B."/>
            <person name="Orr S.E."/>
            <person name="Hunt B.G."/>
            <person name="Goodisman M.A.D."/>
        </authorList>
    </citation>
    <scope>NUCLEOTIDE SEQUENCE [LARGE SCALE GENOMIC DNA]</scope>
    <source>
        <strain evidence="10">233</strain>
        <tissue evidence="10">Head and thorax</tissue>
    </source>
</reference>
<feature type="region of interest" description="Disordered" evidence="9">
    <location>
        <begin position="222"/>
        <end position="283"/>
    </location>
</feature>
<dbReference type="GO" id="GO:0006364">
    <property type="term" value="P:rRNA processing"/>
    <property type="evidence" value="ECO:0007669"/>
    <property type="project" value="UniProtKB-KW"/>
</dbReference>
<dbReference type="GO" id="GO:1990904">
    <property type="term" value="C:ribonucleoprotein complex"/>
    <property type="evidence" value="ECO:0007669"/>
    <property type="project" value="UniProtKB-KW"/>
</dbReference>
<keyword evidence="8" id="KW-0539">Nucleus</keyword>
<dbReference type="InterPro" id="IPR038664">
    <property type="entry name" value="Gar1/Naf1_Cbf5-bd_sf"/>
</dbReference>
<keyword evidence="4" id="KW-0690">Ribosome biogenesis</keyword>
<dbReference type="PANTHER" id="PTHR31633:SF1">
    <property type="entry name" value="H_ACA RIBONUCLEOPROTEIN COMPLEX NON-CORE SUBUNIT NAF1"/>
    <property type="match status" value="1"/>
</dbReference>
<keyword evidence="5" id="KW-0698">rRNA processing</keyword>
<evidence type="ECO:0000313" key="10">
    <source>
        <dbReference type="EMBL" id="KAL2719052.1"/>
    </source>
</evidence>
<accession>A0ABD2AEL2</accession>
<keyword evidence="11" id="KW-1185">Reference proteome</keyword>
<comment type="similarity">
    <text evidence="2">Belongs to the NAF1 family.</text>
</comment>
<dbReference type="Proteomes" id="UP001607302">
    <property type="component" value="Unassembled WGS sequence"/>
</dbReference>
<comment type="caution">
    <text evidence="10">The sequence shown here is derived from an EMBL/GenBank/DDBJ whole genome shotgun (WGS) entry which is preliminary data.</text>
</comment>
<dbReference type="InterPro" id="IPR040309">
    <property type="entry name" value="Naf1"/>
</dbReference>
<evidence type="ECO:0000256" key="3">
    <source>
        <dbReference type="ARBA" id="ARBA00021438"/>
    </source>
</evidence>
<evidence type="ECO:0000256" key="5">
    <source>
        <dbReference type="ARBA" id="ARBA00022552"/>
    </source>
</evidence>
<dbReference type="SUPFAM" id="SSF50447">
    <property type="entry name" value="Translation proteins"/>
    <property type="match status" value="1"/>
</dbReference>
<keyword evidence="7" id="KW-0694">RNA-binding</keyword>
<evidence type="ECO:0000256" key="4">
    <source>
        <dbReference type="ARBA" id="ARBA00022517"/>
    </source>
</evidence>
<keyword evidence="10" id="KW-0687">Ribonucleoprotein</keyword>
<dbReference type="InterPro" id="IPR009000">
    <property type="entry name" value="Transl_B-barrel_sf"/>
</dbReference>
<dbReference type="Pfam" id="PF04410">
    <property type="entry name" value="Gar1"/>
    <property type="match status" value="1"/>
</dbReference>
<organism evidence="10 11">
    <name type="scientific">Vespula squamosa</name>
    <name type="common">Southern yellow jacket</name>
    <name type="synonym">Wasp</name>
    <dbReference type="NCBI Taxonomy" id="30214"/>
    <lineage>
        <taxon>Eukaryota</taxon>
        <taxon>Metazoa</taxon>
        <taxon>Ecdysozoa</taxon>
        <taxon>Arthropoda</taxon>
        <taxon>Hexapoda</taxon>
        <taxon>Insecta</taxon>
        <taxon>Pterygota</taxon>
        <taxon>Neoptera</taxon>
        <taxon>Endopterygota</taxon>
        <taxon>Hymenoptera</taxon>
        <taxon>Apocrita</taxon>
        <taxon>Aculeata</taxon>
        <taxon>Vespoidea</taxon>
        <taxon>Vespidae</taxon>
        <taxon>Vespinae</taxon>
        <taxon>Vespula</taxon>
    </lineage>
</organism>
<evidence type="ECO:0000256" key="2">
    <source>
        <dbReference type="ARBA" id="ARBA00009801"/>
    </source>
</evidence>
<dbReference type="InterPro" id="IPR007504">
    <property type="entry name" value="H/ACA_rnp_Gar1/Naf1"/>
</dbReference>
<evidence type="ECO:0000256" key="1">
    <source>
        <dbReference type="ARBA" id="ARBA00004123"/>
    </source>
</evidence>
<keyword evidence="6" id="KW-0597">Phosphoprotein</keyword>
<evidence type="ECO:0000256" key="9">
    <source>
        <dbReference type="SAM" id="MobiDB-lite"/>
    </source>
</evidence>
<feature type="compositionally biased region" description="Pro residues" evidence="9">
    <location>
        <begin position="603"/>
        <end position="614"/>
    </location>
</feature>
<comment type="subcellular location">
    <subcellularLocation>
        <location evidence="1">Nucleus</location>
    </subcellularLocation>
</comment>
<feature type="compositionally biased region" description="Basic and acidic residues" evidence="9">
    <location>
        <begin position="271"/>
        <end position="282"/>
    </location>
</feature>
<dbReference type="AlphaFoldDB" id="A0ABD2AEL2"/>